<keyword evidence="2" id="KW-1185">Reference proteome</keyword>
<dbReference type="EMBL" id="FLUV01000189">
    <property type="protein sequence ID" value="SBW18010.1"/>
    <property type="molecule type" value="Genomic_DNA"/>
</dbReference>
<dbReference type="GO" id="GO:0008168">
    <property type="term" value="F:methyltransferase activity"/>
    <property type="evidence" value="ECO:0007669"/>
    <property type="project" value="UniProtKB-KW"/>
</dbReference>
<name>A0A1C3NTP1_9ACTN</name>
<protein>
    <submittedName>
        <fullName evidence="1">Type 11 methyltransferase</fullName>
    </submittedName>
</protein>
<evidence type="ECO:0000313" key="2">
    <source>
        <dbReference type="Proteomes" id="UP000199013"/>
    </source>
</evidence>
<evidence type="ECO:0000313" key="1">
    <source>
        <dbReference type="EMBL" id="SBW18010.1"/>
    </source>
</evidence>
<dbReference type="CDD" id="cd02440">
    <property type="entry name" value="AdoMet_MTases"/>
    <property type="match status" value="1"/>
</dbReference>
<reference evidence="2" key="1">
    <citation type="submission" date="2016-02" db="EMBL/GenBank/DDBJ databases">
        <authorList>
            <person name="Wibberg D."/>
        </authorList>
    </citation>
    <scope>NUCLEOTIDE SEQUENCE [LARGE SCALE GENOMIC DNA]</scope>
</reference>
<gene>
    <name evidence="1" type="ORF">FDG2_0470</name>
</gene>
<accession>A0A1C3NTP1</accession>
<dbReference type="Gene3D" id="3.40.50.150">
    <property type="entry name" value="Vaccinia Virus protein VP39"/>
    <property type="match status" value="1"/>
</dbReference>
<sequence>MTGGQAVTTVHGRCCPTAVYEAGLRSVAGRLWIRHTDGRRESLPVDRWRGGVKPGDAFLLRRCNGPTLDVGCGPGRLAAALTVRGIPALGIDVAPFAVELTRRAGAVALRRDVFGRLPGEGRWAALVLADGNIGIGGDPARLLSRTTELLAPTGRALVELEPPGRPTGAHLIRLEGPDGRVSRAFPWAFVGVEEIAHLAAGAGLRIMEIWRSKGRCFAALGS</sequence>
<organism evidence="1 2">
    <name type="scientific">Candidatus Protofrankia californiensis</name>
    <dbReference type="NCBI Taxonomy" id="1839754"/>
    <lineage>
        <taxon>Bacteria</taxon>
        <taxon>Bacillati</taxon>
        <taxon>Actinomycetota</taxon>
        <taxon>Actinomycetes</taxon>
        <taxon>Frankiales</taxon>
        <taxon>Frankiaceae</taxon>
        <taxon>Protofrankia</taxon>
    </lineage>
</organism>
<keyword evidence="1" id="KW-0808">Transferase</keyword>
<dbReference type="Proteomes" id="UP000199013">
    <property type="component" value="Unassembled WGS sequence"/>
</dbReference>
<keyword evidence="1" id="KW-0489">Methyltransferase</keyword>
<dbReference type="AlphaFoldDB" id="A0A1C3NTP1"/>
<dbReference type="InterPro" id="IPR029063">
    <property type="entry name" value="SAM-dependent_MTases_sf"/>
</dbReference>
<dbReference type="SUPFAM" id="SSF53335">
    <property type="entry name" value="S-adenosyl-L-methionine-dependent methyltransferases"/>
    <property type="match status" value="1"/>
</dbReference>
<proteinExistence type="predicted"/>
<dbReference type="GO" id="GO:0032259">
    <property type="term" value="P:methylation"/>
    <property type="evidence" value="ECO:0007669"/>
    <property type="project" value="UniProtKB-KW"/>
</dbReference>